<keyword evidence="7 9" id="KW-0408">Iron</keyword>
<dbReference type="InterPro" id="IPR009056">
    <property type="entry name" value="Cyt_c-like_dom"/>
</dbReference>
<dbReference type="InterPro" id="IPR008168">
    <property type="entry name" value="Cyt_C_IC"/>
</dbReference>
<sequence>MGRALGRMFAVRLGPPRYGVRALYSHKTKPGVRMNRLCKALVVLEVAVAGWLGWAIEANAAEAVKPDATKGQAIATGVCAACHGADGNSASSAFPKLAGQHQAYLVKQLNDFKVKPGEKVAARQNPIMAGIVGPLSDQDMANVAAYFAQQVPKGGAAHDAATVALGQKIYRGGIADKGVPACASCHGPTGQGLPVQYPRVSGQWADYTSAQLTAFAGGTRKNEVMQPIASRLSEKELKAVADYMAGLH</sequence>
<feature type="binding site" description="covalent" evidence="8">
    <location>
        <position position="185"/>
    </location>
    <ligand>
        <name>heme c</name>
        <dbReference type="ChEBI" id="CHEBI:61717"/>
        <label>2</label>
    </ligand>
</feature>
<dbReference type="EMBL" id="FXAH01000007">
    <property type="protein sequence ID" value="SMF46166.1"/>
    <property type="molecule type" value="Genomic_DNA"/>
</dbReference>
<evidence type="ECO:0000256" key="6">
    <source>
        <dbReference type="ARBA" id="ARBA00022982"/>
    </source>
</evidence>
<dbReference type="AlphaFoldDB" id="A0A1X7F6G4"/>
<dbReference type="GO" id="GO:0042597">
    <property type="term" value="C:periplasmic space"/>
    <property type="evidence" value="ECO:0007669"/>
    <property type="project" value="UniProtKB-SubCell"/>
</dbReference>
<dbReference type="InterPro" id="IPR050597">
    <property type="entry name" value="Cytochrome_c_Oxidase_Subunit"/>
</dbReference>
<dbReference type="Pfam" id="PF13442">
    <property type="entry name" value="Cytochrome_CBB3"/>
    <property type="match status" value="1"/>
</dbReference>
<evidence type="ECO:0000256" key="8">
    <source>
        <dbReference type="PIRSR" id="PIRSR000005-1"/>
    </source>
</evidence>
<dbReference type="Proteomes" id="UP000192911">
    <property type="component" value="Unassembled WGS sequence"/>
</dbReference>
<dbReference type="GO" id="GO:0009055">
    <property type="term" value="F:electron transfer activity"/>
    <property type="evidence" value="ECO:0007669"/>
    <property type="project" value="InterPro"/>
</dbReference>
<evidence type="ECO:0000256" key="7">
    <source>
        <dbReference type="ARBA" id="ARBA00023004"/>
    </source>
</evidence>
<proteinExistence type="predicted"/>
<evidence type="ECO:0000259" key="10">
    <source>
        <dbReference type="PROSITE" id="PS51007"/>
    </source>
</evidence>
<reference evidence="12" key="1">
    <citation type="submission" date="2017-04" db="EMBL/GenBank/DDBJ databases">
        <authorList>
            <person name="Varghese N."/>
            <person name="Submissions S."/>
        </authorList>
    </citation>
    <scope>NUCLEOTIDE SEQUENCE [LARGE SCALE GENOMIC DNA]</scope>
    <source>
        <strain evidence="12">Ballard 720</strain>
    </source>
</reference>
<comment type="PTM">
    <text evidence="8">Binds 2 heme c groups covalently per subunit.</text>
</comment>
<dbReference type="Pfam" id="PF00034">
    <property type="entry name" value="Cytochrom_C"/>
    <property type="match status" value="1"/>
</dbReference>
<protein>
    <submittedName>
        <fullName evidence="11">Cytochrome c553</fullName>
    </submittedName>
</protein>
<feature type="binding site" description="axial binding residue" evidence="9">
    <location>
        <position position="83"/>
    </location>
    <ligand>
        <name>heme c</name>
        <dbReference type="ChEBI" id="CHEBI:61717"/>
        <label>1</label>
    </ligand>
    <ligandPart>
        <name>Fe</name>
        <dbReference type="ChEBI" id="CHEBI:18248"/>
    </ligandPart>
</feature>
<evidence type="ECO:0000256" key="1">
    <source>
        <dbReference type="ARBA" id="ARBA00004418"/>
    </source>
</evidence>
<gene>
    <name evidence="11" type="ORF">SAMN06295900_107181</name>
</gene>
<evidence type="ECO:0000313" key="11">
    <source>
        <dbReference type="EMBL" id="SMF46166.1"/>
    </source>
</evidence>
<dbReference type="STRING" id="28094.SAMN06295900_107181"/>
<dbReference type="PANTHER" id="PTHR33751:SF9">
    <property type="entry name" value="CYTOCHROME C4"/>
    <property type="match status" value="1"/>
</dbReference>
<dbReference type="GO" id="GO:0005506">
    <property type="term" value="F:iron ion binding"/>
    <property type="evidence" value="ECO:0007669"/>
    <property type="project" value="InterPro"/>
</dbReference>
<feature type="binding site" description="covalent" evidence="8">
    <location>
        <position position="79"/>
    </location>
    <ligand>
        <name>heme c</name>
        <dbReference type="ChEBI" id="CHEBI:61717"/>
        <label>1</label>
    </ligand>
</feature>
<keyword evidence="6" id="KW-0249">Electron transport</keyword>
<dbReference type="PIRSF" id="PIRSF000005">
    <property type="entry name" value="Cytochrome_c4"/>
    <property type="match status" value="1"/>
</dbReference>
<evidence type="ECO:0000256" key="3">
    <source>
        <dbReference type="ARBA" id="ARBA00022617"/>
    </source>
</evidence>
<dbReference type="PRINTS" id="PR00605">
    <property type="entry name" value="CYTCHROMECIC"/>
</dbReference>
<accession>A0A1X7F6G4</accession>
<feature type="binding site" description="covalent" evidence="8">
    <location>
        <position position="182"/>
    </location>
    <ligand>
        <name>heme c</name>
        <dbReference type="ChEBI" id="CHEBI:61717"/>
        <label>2</label>
    </ligand>
</feature>
<feature type="binding site" description="axial binding residue" evidence="9">
    <location>
        <position position="186"/>
    </location>
    <ligand>
        <name>heme c</name>
        <dbReference type="ChEBI" id="CHEBI:61717"/>
        <label>2</label>
    </ligand>
    <ligandPart>
        <name>Fe</name>
        <dbReference type="ChEBI" id="CHEBI:18248"/>
    </ligandPart>
</feature>
<feature type="domain" description="Cytochrome c" evidence="10">
    <location>
        <begin position="161"/>
        <end position="248"/>
    </location>
</feature>
<feature type="binding site" description="axial binding residue" evidence="9">
    <location>
        <position position="225"/>
    </location>
    <ligand>
        <name>heme c</name>
        <dbReference type="ChEBI" id="CHEBI:61717"/>
        <label>2</label>
    </ligand>
    <ligandPart>
        <name>Fe</name>
        <dbReference type="ChEBI" id="CHEBI:18248"/>
    </ligandPart>
</feature>
<name>A0A1X7F6G4_TRICW</name>
<keyword evidence="4 9" id="KW-0479">Metal-binding</keyword>
<comment type="subcellular location">
    <subcellularLocation>
        <location evidence="1">Periplasm</location>
    </subcellularLocation>
</comment>
<feature type="binding site" description="axial binding residue" evidence="9">
    <location>
        <position position="128"/>
    </location>
    <ligand>
        <name>heme c</name>
        <dbReference type="ChEBI" id="CHEBI:61717"/>
        <label>1</label>
    </ligand>
    <ligandPart>
        <name>Fe</name>
        <dbReference type="ChEBI" id="CHEBI:18248"/>
    </ligandPart>
</feature>
<keyword evidence="3 8" id="KW-0349">Heme</keyword>
<keyword evidence="5" id="KW-0574">Periplasm</keyword>
<evidence type="ECO:0000256" key="2">
    <source>
        <dbReference type="ARBA" id="ARBA00022448"/>
    </source>
</evidence>
<feature type="binding site" description="covalent" evidence="8">
    <location>
        <position position="82"/>
    </location>
    <ligand>
        <name>heme c</name>
        <dbReference type="ChEBI" id="CHEBI:61717"/>
        <label>1</label>
    </ligand>
</feature>
<organism evidence="11 12">
    <name type="scientific">Trinickia caryophylli</name>
    <name type="common">Paraburkholderia caryophylli</name>
    <dbReference type="NCBI Taxonomy" id="28094"/>
    <lineage>
        <taxon>Bacteria</taxon>
        <taxon>Pseudomonadati</taxon>
        <taxon>Pseudomonadota</taxon>
        <taxon>Betaproteobacteria</taxon>
        <taxon>Burkholderiales</taxon>
        <taxon>Burkholderiaceae</taxon>
        <taxon>Trinickia</taxon>
    </lineage>
</organism>
<dbReference type="InterPro" id="IPR024167">
    <property type="entry name" value="Cytochrome_c4-like"/>
</dbReference>
<evidence type="ECO:0000256" key="4">
    <source>
        <dbReference type="ARBA" id="ARBA00022723"/>
    </source>
</evidence>
<evidence type="ECO:0000313" key="12">
    <source>
        <dbReference type="Proteomes" id="UP000192911"/>
    </source>
</evidence>
<dbReference type="PANTHER" id="PTHR33751">
    <property type="entry name" value="CBB3-TYPE CYTOCHROME C OXIDASE SUBUNIT FIXP"/>
    <property type="match status" value="1"/>
</dbReference>
<dbReference type="GO" id="GO:0020037">
    <property type="term" value="F:heme binding"/>
    <property type="evidence" value="ECO:0007669"/>
    <property type="project" value="InterPro"/>
</dbReference>
<dbReference type="SUPFAM" id="SSF46626">
    <property type="entry name" value="Cytochrome c"/>
    <property type="match status" value="2"/>
</dbReference>
<feature type="domain" description="Cytochrome c" evidence="10">
    <location>
        <begin position="66"/>
        <end position="151"/>
    </location>
</feature>
<evidence type="ECO:0000256" key="5">
    <source>
        <dbReference type="ARBA" id="ARBA00022764"/>
    </source>
</evidence>
<dbReference type="InterPro" id="IPR036909">
    <property type="entry name" value="Cyt_c-like_dom_sf"/>
</dbReference>
<keyword evidence="2" id="KW-0813">Transport</keyword>
<dbReference type="Gene3D" id="1.10.760.10">
    <property type="entry name" value="Cytochrome c-like domain"/>
    <property type="match status" value="2"/>
</dbReference>
<dbReference type="PROSITE" id="PS51007">
    <property type="entry name" value="CYTC"/>
    <property type="match status" value="2"/>
</dbReference>
<keyword evidence="12" id="KW-1185">Reference proteome</keyword>
<evidence type="ECO:0000256" key="9">
    <source>
        <dbReference type="PIRSR" id="PIRSR000005-2"/>
    </source>
</evidence>